<evidence type="ECO:0000256" key="3">
    <source>
        <dbReference type="ARBA" id="ARBA00022448"/>
    </source>
</evidence>
<keyword evidence="4 10" id="KW-0812">Transmembrane</keyword>
<comment type="similarity">
    <text evidence="2">Belongs to the ADP/ATP translocase tlc family.</text>
</comment>
<keyword evidence="7 10" id="KW-1133">Transmembrane helix</keyword>
<dbReference type="AlphaFoldDB" id="A0A9W7AS71"/>
<dbReference type="EMBL" id="BLQM01000246">
    <property type="protein sequence ID" value="GMH78216.1"/>
    <property type="molecule type" value="Genomic_DNA"/>
</dbReference>
<keyword evidence="3" id="KW-0813">Transport</keyword>
<reference evidence="12" key="1">
    <citation type="journal article" date="2023" name="Commun. Biol.">
        <title>Genome analysis of Parmales, the sister group of diatoms, reveals the evolutionary specialization of diatoms from phago-mixotrophs to photoautotrophs.</title>
        <authorList>
            <person name="Ban H."/>
            <person name="Sato S."/>
            <person name="Yoshikawa S."/>
            <person name="Yamada K."/>
            <person name="Nakamura Y."/>
            <person name="Ichinomiya M."/>
            <person name="Sato N."/>
            <person name="Blanc-Mathieu R."/>
            <person name="Endo H."/>
            <person name="Kuwata A."/>
            <person name="Ogata H."/>
        </authorList>
    </citation>
    <scope>NUCLEOTIDE SEQUENCE [LARGE SCALE GENOMIC DNA]</scope>
</reference>
<dbReference type="GO" id="GO:0005471">
    <property type="term" value="F:ATP:ADP antiporter activity"/>
    <property type="evidence" value="ECO:0007669"/>
    <property type="project" value="InterPro"/>
</dbReference>
<dbReference type="PANTHER" id="PTHR31187:SF1">
    <property type="entry name" value="ADP,ATP CARRIER PROTEIN 1"/>
    <property type="match status" value="1"/>
</dbReference>
<feature type="transmembrane region" description="Helical" evidence="10">
    <location>
        <begin position="271"/>
        <end position="293"/>
    </location>
</feature>
<accession>A0A9W7AS71</accession>
<feature type="transmembrane region" description="Helical" evidence="10">
    <location>
        <begin position="305"/>
        <end position="330"/>
    </location>
</feature>
<dbReference type="Proteomes" id="UP001162640">
    <property type="component" value="Unassembled WGS sequence"/>
</dbReference>
<evidence type="ECO:0000256" key="4">
    <source>
        <dbReference type="ARBA" id="ARBA00022692"/>
    </source>
</evidence>
<evidence type="ECO:0000313" key="11">
    <source>
        <dbReference type="EMBL" id="GMH78216.1"/>
    </source>
</evidence>
<feature type="transmembrane region" description="Helical" evidence="10">
    <location>
        <begin position="229"/>
        <end position="251"/>
    </location>
</feature>
<proteinExistence type="inferred from homology"/>
<dbReference type="InterPro" id="IPR004667">
    <property type="entry name" value="ADP_ATP_car_bac_type"/>
</dbReference>
<feature type="compositionally biased region" description="Acidic residues" evidence="9">
    <location>
        <begin position="432"/>
        <end position="442"/>
    </location>
</feature>
<evidence type="ECO:0000256" key="2">
    <source>
        <dbReference type="ARBA" id="ARBA00007127"/>
    </source>
</evidence>
<dbReference type="GO" id="GO:0016020">
    <property type="term" value="C:membrane"/>
    <property type="evidence" value="ECO:0007669"/>
    <property type="project" value="UniProtKB-SubCell"/>
</dbReference>
<evidence type="ECO:0000256" key="10">
    <source>
        <dbReference type="SAM" id="Phobius"/>
    </source>
</evidence>
<comment type="caution">
    <text evidence="11">The sequence shown here is derived from an EMBL/GenBank/DDBJ whole genome shotgun (WGS) entry which is preliminary data.</text>
</comment>
<feature type="compositionally biased region" description="Polar residues" evidence="9">
    <location>
        <begin position="23"/>
        <end position="32"/>
    </location>
</feature>
<evidence type="ECO:0000256" key="7">
    <source>
        <dbReference type="ARBA" id="ARBA00022989"/>
    </source>
</evidence>
<evidence type="ECO:0000256" key="1">
    <source>
        <dbReference type="ARBA" id="ARBA00004141"/>
    </source>
</evidence>
<comment type="subcellular location">
    <subcellularLocation>
        <location evidence="1">Membrane</location>
        <topology evidence="1">Multi-pass membrane protein</topology>
    </subcellularLocation>
</comment>
<evidence type="ECO:0000256" key="9">
    <source>
        <dbReference type="SAM" id="MobiDB-lite"/>
    </source>
</evidence>
<feature type="compositionally biased region" description="Basic and acidic residues" evidence="9">
    <location>
        <begin position="462"/>
        <end position="472"/>
    </location>
</feature>
<protein>
    <recommendedName>
        <fullName evidence="13">ADP,ATP carrier protein</fullName>
    </recommendedName>
</protein>
<feature type="transmembrane region" description="Helical" evidence="10">
    <location>
        <begin position="397"/>
        <end position="416"/>
    </location>
</feature>
<feature type="compositionally biased region" description="Acidic residues" evidence="9">
    <location>
        <begin position="1"/>
        <end position="11"/>
    </location>
</feature>
<dbReference type="GO" id="GO:0005524">
    <property type="term" value="F:ATP binding"/>
    <property type="evidence" value="ECO:0007669"/>
    <property type="project" value="UniProtKB-KW"/>
</dbReference>
<evidence type="ECO:0000256" key="8">
    <source>
        <dbReference type="ARBA" id="ARBA00023136"/>
    </source>
</evidence>
<feature type="region of interest" description="Disordered" evidence="9">
    <location>
        <begin position="1"/>
        <end position="39"/>
    </location>
</feature>
<keyword evidence="6" id="KW-0067">ATP-binding</keyword>
<dbReference type="PANTHER" id="PTHR31187">
    <property type="match status" value="1"/>
</dbReference>
<evidence type="ECO:0000256" key="5">
    <source>
        <dbReference type="ARBA" id="ARBA00022741"/>
    </source>
</evidence>
<gene>
    <name evidence="11" type="ORF">TL16_g07714</name>
</gene>
<evidence type="ECO:0000256" key="6">
    <source>
        <dbReference type="ARBA" id="ARBA00022840"/>
    </source>
</evidence>
<sequence length="472" mass="51655">MSDSADSDTDENATARTSLLGGNDTSTPSKNPARTDRDDVRRHAKFASARAPSFPKLDYKPSYHLGILLSLHLSTFWLLDSLKDPILTLTTGIEHQPTAKIYSIAFTLLTTCIYNLFQTWNRNKLFHALLYMYSGLFLFISAVGPTSSVLMGYLNFLLTEIGAILGGFGASGGDDISRRYFVGGCLGPISVSIMLYIYESKYSVTVEGSSGGEKQDVWRGLKLIRQEPYLHLVFLLSTVYEVTLTVLDYLLKLLSIRKYSSDTGVSVSSLTTFLGGYAAFVNLLSFLLSVFVFERLLRRLGFKMALTVYPCLLVFVTLLTFTSPSLWLVFVSMGLLKSLAYSVNDPLKELLYGVTTTEVKFGCKSWIDVLGSRIAKGVGSMLTGSAGGDERKLVQQAALPCLVAGILLAGASVRVGEMREEMGSRKVGEAAEGSEGDLEYEVELVGGGDDKDDKDDKDDNIEENKTEDLLAV</sequence>
<keyword evidence="8 10" id="KW-0472">Membrane</keyword>
<feature type="region of interest" description="Disordered" evidence="9">
    <location>
        <begin position="422"/>
        <end position="472"/>
    </location>
</feature>
<name>A0A9W7AS71_9STRA</name>
<feature type="transmembrane region" description="Helical" evidence="10">
    <location>
        <begin position="129"/>
        <end position="154"/>
    </location>
</feature>
<organism evidence="11 12">
    <name type="scientific">Triparma laevis f. inornata</name>
    <dbReference type="NCBI Taxonomy" id="1714386"/>
    <lineage>
        <taxon>Eukaryota</taxon>
        <taxon>Sar</taxon>
        <taxon>Stramenopiles</taxon>
        <taxon>Ochrophyta</taxon>
        <taxon>Bolidophyceae</taxon>
        <taxon>Parmales</taxon>
        <taxon>Triparmaceae</taxon>
        <taxon>Triparma</taxon>
    </lineage>
</organism>
<feature type="compositionally biased region" description="Acidic residues" evidence="9">
    <location>
        <begin position="450"/>
        <end position="461"/>
    </location>
</feature>
<keyword evidence="5" id="KW-0547">Nucleotide-binding</keyword>
<feature type="transmembrane region" description="Helical" evidence="10">
    <location>
        <begin position="99"/>
        <end position="117"/>
    </location>
</feature>
<evidence type="ECO:0008006" key="13">
    <source>
        <dbReference type="Google" id="ProtNLM"/>
    </source>
</evidence>
<evidence type="ECO:0000313" key="12">
    <source>
        <dbReference type="Proteomes" id="UP001162640"/>
    </source>
</evidence>
<dbReference type="SUPFAM" id="SSF103473">
    <property type="entry name" value="MFS general substrate transporter"/>
    <property type="match status" value="1"/>
</dbReference>
<dbReference type="InterPro" id="IPR036259">
    <property type="entry name" value="MFS_trans_sf"/>
</dbReference>